<accession>A0A0B3Z3Q8</accession>
<feature type="binding site" evidence="1">
    <location>
        <position position="19"/>
    </location>
    <ligand>
        <name>S-adenosyl-L-methionine</name>
        <dbReference type="ChEBI" id="CHEBI:59789"/>
    </ligand>
</feature>
<feature type="site" description="Interaction with substrate rRNA" evidence="1">
    <location>
        <position position="4"/>
    </location>
</feature>
<organism evidence="2 3">
    <name type="scientific">Alteromonas marina</name>
    <dbReference type="NCBI Taxonomy" id="203795"/>
    <lineage>
        <taxon>Bacteria</taxon>
        <taxon>Pseudomonadati</taxon>
        <taxon>Pseudomonadota</taxon>
        <taxon>Gammaproteobacteria</taxon>
        <taxon>Alteromonadales</taxon>
        <taxon>Alteromonadaceae</taxon>
        <taxon>Alteromonas/Salinimonas group</taxon>
        <taxon>Alteromonas</taxon>
    </lineage>
</organism>
<reference evidence="2 3" key="1">
    <citation type="submission" date="2014-12" db="EMBL/GenBank/DDBJ databases">
        <title>Genome sequencing of Alteromonas marina AD001.</title>
        <authorList>
            <person name="Adrian T.G.S."/>
            <person name="Chan K.G."/>
        </authorList>
    </citation>
    <scope>NUCLEOTIDE SEQUENCE [LARGE SCALE GENOMIC DNA]</scope>
    <source>
        <strain evidence="2 3">AD001</strain>
    </source>
</reference>
<keyword evidence="1" id="KW-0698">rRNA processing</keyword>
<dbReference type="Proteomes" id="UP000031197">
    <property type="component" value="Unassembled WGS sequence"/>
</dbReference>
<gene>
    <name evidence="1" type="primary">rlmJ</name>
    <name evidence="2" type="ORF">RJ41_10375</name>
</gene>
<feature type="active site" description="Proton acceptor" evidence="1">
    <location>
        <position position="167"/>
    </location>
</feature>
<comment type="subunit">
    <text evidence="1">Monomer.</text>
</comment>
<dbReference type="EC" id="2.1.1.266" evidence="1"/>
<dbReference type="SUPFAM" id="SSF53335">
    <property type="entry name" value="S-adenosyl-L-methionine-dependent methyltransferases"/>
    <property type="match status" value="1"/>
</dbReference>
<dbReference type="HAMAP" id="MF_00934">
    <property type="entry name" value="23SrRNA_methyltr_J"/>
    <property type="match status" value="1"/>
</dbReference>
<evidence type="ECO:0000256" key="1">
    <source>
        <dbReference type="HAMAP-Rule" id="MF_00934"/>
    </source>
</evidence>
<dbReference type="Pfam" id="PF04378">
    <property type="entry name" value="RsmJ"/>
    <property type="match status" value="1"/>
</dbReference>
<keyword evidence="1" id="KW-0489">Methyltransferase</keyword>
<keyword evidence="1" id="KW-0949">S-adenosyl-L-methionine</keyword>
<dbReference type="PANTHER" id="PTHR37426:SF1">
    <property type="entry name" value="RIBOSOMAL RNA LARGE SUBUNIT METHYLTRANSFERASE J"/>
    <property type="match status" value="1"/>
</dbReference>
<sequence>MLSYQHAFHAGNHADVIKHLCWIGVINALKKKDKPFTLFDTHAGAGAYDLTDAMSSKNKEYETGISRLLSDDKGAQDLPGLLADYLSLCEPFLAQRQYPGSPAISAKAKRDGDNLHLMELHPAEFDKLDKNVSRLRTLNSHVHKRDGYEGLRALTPPKPNRGAILIDPPYERVNEYSDLVKGVEQVFKRWQQAQIVVWYPLLSERAGAKSGASEAMCEKLSAMGKPCFKAEIQVAENTPDSGMYGSGVFVLNPPWQLDTNLKSALESVVGMLGENEAGYHATSQVSWINEDN</sequence>
<dbReference type="GO" id="GO:0070475">
    <property type="term" value="P:rRNA base methylation"/>
    <property type="evidence" value="ECO:0007669"/>
    <property type="project" value="UniProtKB-UniRule"/>
</dbReference>
<dbReference type="OrthoDB" id="9791274at2"/>
<comment type="similarity">
    <text evidence="1">Belongs to the RlmJ family.</text>
</comment>
<dbReference type="InterPro" id="IPR029063">
    <property type="entry name" value="SAM-dependent_MTases_sf"/>
</dbReference>
<dbReference type="PANTHER" id="PTHR37426">
    <property type="entry name" value="RIBOSOMAL RNA LARGE SUBUNIT METHYLTRANSFERASE J"/>
    <property type="match status" value="1"/>
</dbReference>
<evidence type="ECO:0000313" key="2">
    <source>
        <dbReference type="EMBL" id="KHT52373.1"/>
    </source>
</evidence>
<keyword evidence="1" id="KW-0694">RNA-binding</keyword>
<keyword evidence="3" id="KW-1185">Reference proteome</keyword>
<comment type="caution">
    <text evidence="2">The sequence shown here is derived from an EMBL/GenBank/DDBJ whole genome shotgun (WGS) entry which is preliminary data.</text>
</comment>
<evidence type="ECO:0000313" key="3">
    <source>
        <dbReference type="Proteomes" id="UP000031197"/>
    </source>
</evidence>
<dbReference type="AlphaFoldDB" id="A0A0B3Z3Q8"/>
<dbReference type="GO" id="GO:0036307">
    <property type="term" value="F:23S rRNA (adenine(2030)-N(6))-methyltransferase activity"/>
    <property type="evidence" value="ECO:0007669"/>
    <property type="project" value="UniProtKB-UniRule"/>
</dbReference>
<feature type="binding site" evidence="1">
    <location>
        <position position="167"/>
    </location>
    <ligand>
        <name>S-adenosyl-L-methionine</name>
        <dbReference type="ChEBI" id="CHEBI:59789"/>
    </ligand>
</feature>
<feature type="binding site" evidence="1">
    <location>
        <position position="119"/>
    </location>
    <ligand>
        <name>S-adenosyl-L-methionine</name>
        <dbReference type="ChEBI" id="CHEBI:59789"/>
    </ligand>
</feature>
<feature type="binding site" evidence="1">
    <location>
        <position position="101"/>
    </location>
    <ligand>
        <name>S-adenosyl-L-methionine</name>
        <dbReference type="ChEBI" id="CHEBI:59789"/>
    </ligand>
</feature>
<proteinExistence type="inferred from homology"/>
<dbReference type="InterPro" id="IPR007473">
    <property type="entry name" value="RlmJ"/>
</dbReference>
<protein>
    <recommendedName>
        <fullName evidence="1">Ribosomal RNA large subunit methyltransferase J</fullName>
        <ecNumber evidence="1">2.1.1.266</ecNumber>
    </recommendedName>
    <alternativeName>
        <fullName evidence="1">23S rRNA (adenine(2030)-N6)-methyltransferase</fullName>
    </alternativeName>
    <alternativeName>
        <fullName evidence="1">23S rRNA m6A2030 methyltransferase</fullName>
    </alternativeName>
</protein>
<dbReference type="Gene3D" id="3.40.50.150">
    <property type="entry name" value="Vaccinia Virus protein VP39"/>
    <property type="match status" value="1"/>
</dbReference>
<comment type="function">
    <text evidence="1">Specifically methylates the adenine in position 2030 of 23S rRNA.</text>
</comment>
<dbReference type="EMBL" id="JWLW01000017">
    <property type="protein sequence ID" value="KHT52373.1"/>
    <property type="molecule type" value="Genomic_DNA"/>
</dbReference>
<dbReference type="GO" id="GO:0005829">
    <property type="term" value="C:cytosol"/>
    <property type="evidence" value="ECO:0007669"/>
    <property type="project" value="TreeGrafter"/>
</dbReference>
<dbReference type="RefSeq" id="WP_039220224.1">
    <property type="nucleotide sequence ID" value="NZ_JWLW01000017.1"/>
</dbReference>
<keyword evidence="1" id="KW-0808">Transferase</keyword>
<feature type="binding site" evidence="1">
    <location>
        <position position="42"/>
    </location>
    <ligand>
        <name>S-adenosyl-L-methionine</name>
        <dbReference type="ChEBI" id="CHEBI:59789"/>
    </ligand>
</feature>
<comment type="catalytic activity">
    <reaction evidence="1">
        <text>adenosine(2030) in 23S rRNA + S-adenosyl-L-methionine = N(6)-methyladenosine(2030) in 23S rRNA + S-adenosyl-L-homocysteine + H(+)</text>
        <dbReference type="Rhea" id="RHEA:43736"/>
        <dbReference type="Rhea" id="RHEA-COMP:10668"/>
        <dbReference type="Rhea" id="RHEA-COMP:10669"/>
        <dbReference type="ChEBI" id="CHEBI:15378"/>
        <dbReference type="ChEBI" id="CHEBI:57856"/>
        <dbReference type="ChEBI" id="CHEBI:59789"/>
        <dbReference type="ChEBI" id="CHEBI:74411"/>
        <dbReference type="ChEBI" id="CHEBI:74449"/>
        <dbReference type="EC" id="2.1.1.266"/>
    </reaction>
</comment>
<name>A0A0B3Z3Q8_9ALTE</name>
<feature type="binding site" evidence="1">
    <location>
        <begin position="146"/>
        <end position="147"/>
    </location>
    <ligand>
        <name>S-adenosyl-L-methionine</name>
        <dbReference type="ChEBI" id="CHEBI:59789"/>
    </ligand>
</feature>
<dbReference type="GO" id="GO:0003723">
    <property type="term" value="F:RNA binding"/>
    <property type="evidence" value="ECO:0007669"/>
    <property type="project" value="UniProtKB-UniRule"/>
</dbReference>